<evidence type="ECO:0000256" key="1">
    <source>
        <dbReference type="SAM" id="MobiDB-lite"/>
    </source>
</evidence>
<feature type="compositionally biased region" description="Low complexity" evidence="1">
    <location>
        <begin position="152"/>
        <end position="163"/>
    </location>
</feature>
<feature type="compositionally biased region" description="Polar residues" evidence="1">
    <location>
        <begin position="50"/>
        <end position="61"/>
    </location>
</feature>
<reference evidence="2" key="2">
    <citation type="submission" date="2023-05" db="EMBL/GenBank/DDBJ databases">
        <authorList>
            <consortium name="Lawrence Berkeley National Laboratory"/>
            <person name="Steindorff A."/>
            <person name="Hensen N."/>
            <person name="Bonometti L."/>
            <person name="Westerberg I."/>
            <person name="Brannstrom I.O."/>
            <person name="Guillou S."/>
            <person name="Cros-Aarteil S."/>
            <person name="Calhoun S."/>
            <person name="Haridas S."/>
            <person name="Kuo A."/>
            <person name="Mondo S."/>
            <person name="Pangilinan J."/>
            <person name="Riley R."/>
            <person name="Labutti K."/>
            <person name="Andreopoulos B."/>
            <person name="Lipzen A."/>
            <person name="Chen C."/>
            <person name="Yanf M."/>
            <person name="Daum C."/>
            <person name="Ng V."/>
            <person name="Clum A."/>
            <person name="Ohm R."/>
            <person name="Martin F."/>
            <person name="Silar P."/>
            <person name="Natvig D."/>
            <person name="Lalanne C."/>
            <person name="Gautier V."/>
            <person name="Ament-Velasquez S.L."/>
            <person name="Kruys A."/>
            <person name="Hutchinson M.I."/>
            <person name="Powell A.J."/>
            <person name="Barry K."/>
            <person name="Miller A.N."/>
            <person name="Grigoriev I.V."/>
            <person name="Debuchy R."/>
            <person name="Gladieux P."/>
            <person name="Thoren M.H."/>
            <person name="Johannesson H."/>
        </authorList>
    </citation>
    <scope>NUCLEOTIDE SEQUENCE</scope>
    <source>
        <strain evidence="2">CBS 990.96</strain>
    </source>
</reference>
<feature type="region of interest" description="Disordered" evidence="1">
    <location>
        <begin position="50"/>
        <end position="85"/>
    </location>
</feature>
<evidence type="ECO:0000313" key="2">
    <source>
        <dbReference type="EMBL" id="KAK4231709.1"/>
    </source>
</evidence>
<organism evidence="2 3">
    <name type="scientific">Podospora fimiseda</name>
    <dbReference type="NCBI Taxonomy" id="252190"/>
    <lineage>
        <taxon>Eukaryota</taxon>
        <taxon>Fungi</taxon>
        <taxon>Dikarya</taxon>
        <taxon>Ascomycota</taxon>
        <taxon>Pezizomycotina</taxon>
        <taxon>Sordariomycetes</taxon>
        <taxon>Sordariomycetidae</taxon>
        <taxon>Sordariales</taxon>
        <taxon>Podosporaceae</taxon>
        <taxon>Podospora</taxon>
    </lineage>
</organism>
<keyword evidence="3" id="KW-1185">Reference proteome</keyword>
<gene>
    <name evidence="2" type="ORF">QBC38DRAFT_465361</name>
</gene>
<proteinExistence type="predicted"/>
<feature type="compositionally biased region" description="Low complexity" evidence="1">
    <location>
        <begin position="62"/>
        <end position="79"/>
    </location>
</feature>
<feature type="region of interest" description="Disordered" evidence="1">
    <location>
        <begin position="100"/>
        <end position="174"/>
    </location>
</feature>
<comment type="caution">
    <text evidence="2">The sequence shown here is derived from an EMBL/GenBank/DDBJ whole genome shotgun (WGS) entry which is preliminary data.</text>
</comment>
<dbReference type="AlphaFoldDB" id="A0AAN7H7Y9"/>
<dbReference type="EMBL" id="MU865291">
    <property type="protein sequence ID" value="KAK4231709.1"/>
    <property type="molecule type" value="Genomic_DNA"/>
</dbReference>
<reference evidence="2" key="1">
    <citation type="journal article" date="2023" name="Mol. Phylogenet. Evol.">
        <title>Genome-scale phylogeny and comparative genomics of the fungal order Sordariales.</title>
        <authorList>
            <person name="Hensen N."/>
            <person name="Bonometti L."/>
            <person name="Westerberg I."/>
            <person name="Brannstrom I.O."/>
            <person name="Guillou S."/>
            <person name="Cros-Aarteil S."/>
            <person name="Calhoun S."/>
            <person name="Haridas S."/>
            <person name="Kuo A."/>
            <person name="Mondo S."/>
            <person name="Pangilinan J."/>
            <person name="Riley R."/>
            <person name="LaButti K."/>
            <person name="Andreopoulos B."/>
            <person name="Lipzen A."/>
            <person name="Chen C."/>
            <person name="Yan M."/>
            <person name="Daum C."/>
            <person name="Ng V."/>
            <person name="Clum A."/>
            <person name="Steindorff A."/>
            <person name="Ohm R.A."/>
            <person name="Martin F."/>
            <person name="Silar P."/>
            <person name="Natvig D.O."/>
            <person name="Lalanne C."/>
            <person name="Gautier V."/>
            <person name="Ament-Velasquez S.L."/>
            <person name="Kruys A."/>
            <person name="Hutchinson M.I."/>
            <person name="Powell A.J."/>
            <person name="Barry K."/>
            <person name="Miller A.N."/>
            <person name="Grigoriev I.V."/>
            <person name="Debuchy R."/>
            <person name="Gladieux P."/>
            <person name="Hiltunen Thoren M."/>
            <person name="Johannesson H."/>
        </authorList>
    </citation>
    <scope>NUCLEOTIDE SEQUENCE</scope>
    <source>
        <strain evidence="2">CBS 990.96</strain>
    </source>
</reference>
<protein>
    <submittedName>
        <fullName evidence="2">Uncharacterized protein</fullName>
    </submittedName>
</protein>
<accession>A0AAN7H7Y9</accession>
<evidence type="ECO:0000313" key="3">
    <source>
        <dbReference type="Proteomes" id="UP001301958"/>
    </source>
</evidence>
<sequence length="544" mass="60571">MPAMSTPDRYLALSGSVRLSPVPDLETASSSGNSDDFSDMFDWDLYDANGSMTNVTTQSEGSAHARVAASPASPSDRSPIGADADGDIEMSDVRAEVPQPHAMFPWPGLSTSPPPRDKDLHIPLDSPPLAYRGLSRPSPPLSSHTEMSPVGRAPQRAPQAQSQKKSRVLGSPEKTSQVRELGACYHCKRNKSACSSGVCEWCTKNGPMPELACIRKPLNAIRGTWTARWNWEEFAKRQDLDLTRQETLLISFSSKPNSPCLPVLAAPFTSVDSTTGQYGLVLPAPSRADLVRWVQAHLSLENSEGFETCLDQFHIQHVQNGAKSPLAQGQNNLLSKVLDMKAMWRIWSCKELFVRRESNNSPVQSFAIQDRLRFIAGKEISELEDSILGGFEGYLKKEAGRPAMMLNVARWLSLVQMISVYRQSLKWMLQQEHTDTAPLALGVGDANERRRRFRTTTEELLRAVIVIYFDLFHKKSMVQGLMGAGMEAFVSTELHKSFQRLTSAIPAFYQEVITRALPEDKFFIGYVVERELQVLMPKGRSSRR</sequence>
<dbReference type="Proteomes" id="UP001301958">
    <property type="component" value="Unassembled WGS sequence"/>
</dbReference>
<name>A0AAN7H7Y9_9PEZI</name>